<dbReference type="SUPFAM" id="SSF48019">
    <property type="entry name" value="post-AAA+ oligomerization domain-like"/>
    <property type="match status" value="1"/>
</dbReference>
<dbReference type="InterPro" id="IPR027417">
    <property type="entry name" value="P-loop_NTPase"/>
</dbReference>
<dbReference type="Gene3D" id="3.40.50.300">
    <property type="entry name" value="P-loop containing nucleotide triphosphate hydrolases"/>
    <property type="match status" value="1"/>
</dbReference>
<dbReference type="SUPFAM" id="SSF52540">
    <property type="entry name" value="P-loop containing nucleoside triphosphate hydrolases"/>
    <property type="match status" value="1"/>
</dbReference>
<keyword evidence="1" id="KW-0235">DNA replication</keyword>
<proteinExistence type="predicted"/>
<organism evidence="2">
    <name type="scientific">Catovirus CTV1</name>
    <dbReference type="NCBI Taxonomy" id="1977631"/>
    <lineage>
        <taxon>Viruses</taxon>
        <taxon>Varidnaviria</taxon>
        <taxon>Bamfordvirae</taxon>
        <taxon>Nucleocytoviricota</taxon>
        <taxon>Megaviricetes</taxon>
        <taxon>Imitervirales</taxon>
        <taxon>Mimiviridae</taxon>
        <taxon>Klosneuvirinae</taxon>
        <taxon>Catovirus</taxon>
    </lineage>
</organism>
<dbReference type="Pfam" id="PF13177">
    <property type="entry name" value="DNA_pol3_delta2"/>
    <property type="match status" value="1"/>
</dbReference>
<dbReference type="PANTHER" id="PTHR11669">
    <property type="entry name" value="REPLICATION FACTOR C / DNA POLYMERASE III GAMMA-TAU SUBUNIT"/>
    <property type="match status" value="1"/>
</dbReference>
<evidence type="ECO:0000313" key="2">
    <source>
        <dbReference type="EMBL" id="ARF09049.1"/>
    </source>
</evidence>
<dbReference type="GO" id="GO:0006261">
    <property type="term" value="P:DNA-templated DNA replication"/>
    <property type="evidence" value="ECO:0007669"/>
    <property type="project" value="TreeGrafter"/>
</dbReference>
<dbReference type="GO" id="GO:0003677">
    <property type="term" value="F:DNA binding"/>
    <property type="evidence" value="ECO:0007669"/>
    <property type="project" value="InterPro"/>
</dbReference>
<dbReference type="GO" id="GO:0006281">
    <property type="term" value="P:DNA repair"/>
    <property type="evidence" value="ECO:0007669"/>
    <property type="project" value="TreeGrafter"/>
</dbReference>
<dbReference type="Pfam" id="PF22534">
    <property type="entry name" value="RFC_C"/>
    <property type="match status" value="1"/>
</dbReference>
<accession>A0A1V0SBH0</accession>
<reference evidence="2" key="1">
    <citation type="journal article" date="2017" name="Science">
        <title>Giant viruses with an expanded complement of translation system components.</title>
        <authorList>
            <person name="Schulz F."/>
            <person name="Yutin N."/>
            <person name="Ivanova N.N."/>
            <person name="Ortega D.R."/>
            <person name="Lee T.K."/>
            <person name="Vierheilig J."/>
            <person name="Daims H."/>
            <person name="Horn M."/>
            <person name="Wagner M."/>
            <person name="Jensen G.J."/>
            <person name="Kyrpides N.C."/>
            <person name="Koonin E.V."/>
            <person name="Woyke T."/>
        </authorList>
    </citation>
    <scope>NUCLEOTIDE SEQUENCE</scope>
    <source>
        <strain evidence="2">CTV1</strain>
    </source>
</reference>
<dbReference type="GO" id="GO:0003689">
    <property type="term" value="F:DNA clamp loader activity"/>
    <property type="evidence" value="ECO:0007669"/>
    <property type="project" value="TreeGrafter"/>
</dbReference>
<gene>
    <name evidence="2" type="ORF">Catovirus_1_1099</name>
</gene>
<protein>
    <submittedName>
        <fullName evidence="2">Replication factor C small subunit</fullName>
    </submittedName>
</protein>
<dbReference type="InterPro" id="IPR050238">
    <property type="entry name" value="DNA_Rep/Repair_Clamp_Loader"/>
</dbReference>
<sequence length="352" mass="41124">MFFIDKYIPKNIQESHFHKELLNILEVMSKDESIPHLIFYGPEGSGKKTIIRLLLQMLYDDDVNNTNMNNYTVIGSGNKTNTISIKQSNYHIVIEPNNNNFDKHLITDVVRYYAKKVPLNIFKTKRSFKTVLINSIDNMSYYAQTSLRRTMEKHSKTCRFIMWCHSLSKVIDPLKSRCLCFKVPSPTESDIFTYVFKVNIAEKMNLDFFKLSDISEKSNGNIKKALWILQLVKSKYDYNTEYNKSLKNLVNIILKYDLNTINEIRNILYNIMITNIDGTQIICDILTEILKRKISESLKCSIINLAAKYDHNIVRGRREIIHLEAFIVSIMNELYCDSNKPKSLQKIEKTNI</sequence>
<dbReference type="EMBL" id="KY684083">
    <property type="protein sequence ID" value="ARF09049.1"/>
    <property type="molecule type" value="Genomic_DNA"/>
</dbReference>
<name>A0A1V0SBH0_9VIRU</name>
<evidence type="ECO:0000256" key="1">
    <source>
        <dbReference type="ARBA" id="ARBA00022705"/>
    </source>
</evidence>
<dbReference type="Gene3D" id="1.20.272.10">
    <property type="match status" value="1"/>
</dbReference>
<dbReference type="InterPro" id="IPR008921">
    <property type="entry name" value="DNA_pol3_clamp-load_cplx_C"/>
</dbReference>
<dbReference type="PANTHER" id="PTHR11669:SF1">
    <property type="entry name" value="REPLICATION FACTOR C SUBUNIT 3"/>
    <property type="match status" value="1"/>
</dbReference>